<evidence type="ECO:0000313" key="5">
    <source>
        <dbReference type="Proteomes" id="UP001597205"/>
    </source>
</evidence>
<dbReference type="InterPro" id="IPR013785">
    <property type="entry name" value="Aldolase_TIM"/>
</dbReference>
<gene>
    <name evidence="4" type="ORF">ACFQ2C_04225</name>
</gene>
<dbReference type="SUPFAM" id="SSF51445">
    <property type="entry name" value="(Trans)glycosidases"/>
    <property type="match status" value="1"/>
</dbReference>
<keyword evidence="2" id="KW-0378">Hydrolase</keyword>
<accession>A0ABW3RHZ2</accession>
<dbReference type="InterPro" id="IPR002241">
    <property type="entry name" value="Glyco_hydro_27"/>
</dbReference>
<dbReference type="RefSeq" id="WP_380894831.1">
    <property type="nucleotide sequence ID" value="NZ_JBHTKY010000003.1"/>
</dbReference>
<dbReference type="PANTHER" id="PTHR11452:SF75">
    <property type="entry name" value="ALPHA-GALACTOSIDASE MEL1"/>
    <property type="match status" value="1"/>
</dbReference>
<dbReference type="EMBL" id="JBHTKY010000003">
    <property type="protein sequence ID" value="MFD1164809.1"/>
    <property type="molecule type" value="Genomic_DNA"/>
</dbReference>
<keyword evidence="5" id="KW-1185">Reference proteome</keyword>
<dbReference type="Gene3D" id="3.20.20.70">
    <property type="entry name" value="Aldolase class I"/>
    <property type="match status" value="1"/>
</dbReference>
<name>A0ABW3RHZ2_9SPHI</name>
<evidence type="ECO:0000313" key="4">
    <source>
        <dbReference type="EMBL" id="MFD1164809.1"/>
    </source>
</evidence>
<comment type="similarity">
    <text evidence="1">Belongs to the glycosyl hydrolase 27 family.</text>
</comment>
<sequence>MRLNYKNLFWLISLFLLSIKFSQAQIAVQLKNNQEFKYNLKTGSFSLYHNNDPIFEHAFSSIQLKGSELESLNLPTTRALKQKFKDNVGSGICYSIERPAGKGLKTLQNFYFYDNSSFIVLEIIIKGKNISSNSILPFNIIPQNLLANKNLTAVKVPFDNDTFISYDQIELTDTTYESSEVGILYNQESQAGLIAASLDQSAWKTGILAKNQSDNLTELSIKNGYTEVTLTRDSMGHGFVEGNIIRSPKIFISFASNWQDGLEEFAKFQRKLFPPYLQTWEGGTPVGWNSWGVIQQDLSWENATGSVDYFKSNLPDFRNENGKAYIDLDSFWDNMVPGGMSGDYSKLQEFATYCKLAGLEPGVYWAPFTDWGYKSGPSRKAEGSDYTFGEMWTKTSKGYHELDGGRALDPTHPGTIARMKFILQRLKDCGFKMIKIDFLSHAAIESTGFYDPTIKTGMQAYAAGMKNLNDILDNQMLIYAAISPSLASYKYAHMRRIACDAWKTMDQTAYTLNSVTFGWWQTYLYDYIDADHLVFTGESHDTNIARFLSGVVAGPLILGDDFSKTAEWQKEMEPILQNREILSIVKNGKSFRPLPVIKDNKSSNLYFKKDGKNLYLIAFNFKPEVANIAFDLKEIGLTGNFKMKDLISQVEKSSNSELNIGFESAGAKVFRLLKE</sequence>
<dbReference type="Proteomes" id="UP001597205">
    <property type="component" value="Unassembled WGS sequence"/>
</dbReference>
<dbReference type="PANTHER" id="PTHR11452">
    <property type="entry name" value="ALPHA-GALACTOSIDASE/ALPHA-N-ACETYLGALACTOSAMINIDASE"/>
    <property type="match status" value="1"/>
</dbReference>
<dbReference type="InterPro" id="IPR017853">
    <property type="entry name" value="GH"/>
</dbReference>
<proteinExistence type="inferred from homology"/>
<comment type="caution">
    <text evidence="4">The sequence shown here is derived from an EMBL/GenBank/DDBJ whole genome shotgun (WGS) entry which is preliminary data.</text>
</comment>
<protein>
    <submittedName>
        <fullName evidence="4">Alpha-galactosidase</fullName>
    </submittedName>
</protein>
<evidence type="ECO:0000256" key="2">
    <source>
        <dbReference type="ARBA" id="ARBA00022801"/>
    </source>
</evidence>
<evidence type="ECO:0000256" key="3">
    <source>
        <dbReference type="ARBA" id="ARBA00023295"/>
    </source>
</evidence>
<evidence type="ECO:0000256" key="1">
    <source>
        <dbReference type="ARBA" id="ARBA00009743"/>
    </source>
</evidence>
<organism evidence="4 5">
    <name type="scientific">Sphingobacterium daejeonense</name>
    <dbReference type="NCBI Taxonomy" id="371142"/>
    <lineage>
        <taxon>Bacteria</taxon>
        <taxon>Pseudomonadati</taxon>
        <taxon>Bacteroidota</taxon>
        <taxon>Sphingobacteriia</taxon>
        <taxon>Sphingobacteriales</taxon>
        <taxon>Sphingobacteriaceae</taxon>
        <taxon>Sphingobacterium</taxon>
    </lineage>
</organism>
<reference evidence="5" key="1">
    <citation type="journal article" date="2019" name="Int. J. Syst. Evol. Microbiol.">
        <title>The Global Catalogue of Microorganisms (GCM) 10K type strain sequencing project: providing services to taxonomists for standard genome sequencing and annotation.</title>
        <authorList>
            <consortium name="The Broad Institute Genomics Platform"/>
            <consortium name="The Broad Institute Genome Sequencing Center for Infectious Disease"/>
            <person name="Wu L."/>
            <person name="Ma J."/>
        </authorList>
    </citation>
    <scope>NUCLEOTIDE SEQUENCE [LARGE SCALE GENOMIC DNA]</scope>
    <source>
        <strain evidence="5">CCUG 52468</strain>
    </source>
</reference>
<keyword evidence="3" id="KW-0326">Glycosidase</keyword>